<feature type="compositionally biased region" description="Low complexity" evidence="10">
    <location>
        <begin position="552"/>
        <end position="564"/>
    </location>
</feature>
<feature type="compositionally biased region" description="Acidic residues" evidence="10">
    <location>
        <begin position="734"/>
        <end position="756"/>
    </location>
</feature>
<evidence type="ECO:0000256" key="9">
    <source>
        <dbReference type="SAM" id="Coils"/>
    </source>
</evidence>
<comment type="subcellular location">
    <subcellularLocation>
        <location evidence="1">Endosome</location>
    </subcellularLocation>
</comment>
<dbReference type="OrthoDB" id="10017054at2759"/>
<evidence type="ECO:0000256" key="1">
    <source>
        <dbReference type="ARBA" id="ARBA00004177"/>
    </source>
</evidence>
<keyword evidence="6 8" id="KW-0440">LIM domain</keyword>
<feature type="compositionally biased region" description="Polar residues" evidence="10">
    <location>
        <begin position="857"/>
        <end position="874"/>
    </location>
</feature>
<dbReference type="FunFam" id="1.10.418.10:FF:000023">
    <property type="entry name" value="EH domain-binding protein 1 isoform X1"/>
    <property type="match status" value="1"/>
</dbReference>
<feature type="region of interest" description="Disordered" evidence="10">
    <location>
        <begin position="716"/>
        <end position="951"/>
    </location>
</feature>
<evidence type="ECO:0000256" key="5">
    <source>
        <dbReference type="ARBA" id="ARBA00022833"/>
    </source>
</evidence>
<dbReference type="SMART" id="SM00033">
    <property type="entry name" value="CH"/>
    <property type="match status" value="1"/>
</dbReference>
<dbReference type="PROSITE" id="PS51848">
    <property type="entry name" value="BMERB"/>
    <property type="match status" value="1"/>
</dbReference>
<feature type="compositionally biased region" description="Pro residues" evidence="10">
    <location>
        <begin position="796"/>
        <end position="805"/>
    </location>
</feature>
<evidence type="ECO:0000259" key="11">
    <source>
        <dbReference type="PROSITE" id="PS50021"/>
    </source>
</evidence>
<reference evidence="14" key="1">
    <citation type="submission" date="2020-08" db="EMBL/GenBank/DDBJ databases">
        <title>Multicomponent nature underlies the extraordinary mechanical properties of spider dragline silk.</title>
        <authorList>
            <person name="Kono N."/>
            <person name="Nakamura H."/>
            <person name="Mori M."/>
            <person name="Yoshida Y."/>
            <person name="Ohtoshi R."/>
            <person name="Malay A.D."/>
            <person name="Moran D.A.P."/>
            <person name="Tomita M."/>
            <person name="Numata K."/>
            <person name="Arakawa K."/>
        </authorList>
    </citation>
    <scope>NUCLEOTIDE SEQUENCE</scope>
</reference>
<keyword evidence="15" id="KW-1185">Reference proteome</keyword>
<dbReference type="InterPro" id="IPR022735">
    <property type="entry name" value="bMERB_dom"/>
</dbReference>
<dbReference type="Pfam" id="PF00307">
    <property type="entry name" value="CH"/>
    <property type="match status" value="1"/>
</dbReference>
<protein>
    <submittedName>
        <fullName evidence="14">MICAL-like protein 2</fullName>
    </submittedName>
</protein>
<dbReference type="CDD" id="cd09358">
    <property type="entry name" value="LIM_Mical_like"/>
    <property type="match status" value="1"/>
</dbReference>
<evidence type="ECO:0000259" key="12">
    <source>
        <dbReference type="PROSITE" id="PS50023"/>
    </source>
</evidence>
<dbReference type="Pfam" id="PF12130">
    <property type="entry name" value="bMERB_dom"/>
    <property type="match status" value="1"/>
</dbReference>
<feature type="domain" description="BMERB" evidence="13">
    <location>
        <begin position="947"/>
        <end position="1096"/>
    </location>
</feature>
<dbReference type="Proteomes" id="UP000887013">
    <property type="component" value="Unassembled WGS sequence"/>
</dbReference>
<evidence type="ECO:0000313" key="14">
    <source>
        <dbReference type="EMBL" id="GFU40804.1"/>
    </source>
</evidence>
<dbReference type="Pfam" id="PF00412">
    <property type="entry name" value="LIM"/>
    <property type="match status" value="1"/>
</dbReference>
<feature type="compositionally biased region" description="Polar residues" evidence="10">
    <location>
        <begin position="806"/>
        <end position="826"/>
    </location>
</feature>
<sequence>MDSQAKGLIKGLENWAKRVTTGYKDVNVQNMSSSFRDGLAFCAIIHHYRPDLISFESLNRNNILENNSLAFSVAEKQLGVPALLDAEDMVKYEKPDRLSIITYLSQLHNCFENQNKVKTLKPTKRPQGNSVGPPSKVTVVRPSVFPTNRNEVCHACNHRVFILERLLVDSKLYHTTCFRCSKCQCLLNPGTYVESDTPGLYECAVCLPEENSYSMETQDTSYDSPEEKNGSINDTAIKSPSPLAQNNTPSKSPILETVNNARSNFLQHSLASKSPELKKFSPNLRNGTSASENIKRKSVLEESCDSGISVKDKISVFESNRNSRTESIFKTSETSNSSTLTSSPTSPNSDFPASAKSPRTSAIFSLNSSSTAKPQEASSSVEFSEKILVAGNIDASISKETPKASLRFSSQLSKTSDSESDKPNCDNSTSSILNKVPNSTARHSLQFESSSKEENTSKISPNKYQIGEYKSPFKTSRDIFQTSLPPLKLSIPTASSTPKKESSSLPLTPITSTPDSSRISSIEIPQIRSTYAKTLPRPGSDGSLTPKDKANEPSSSSETNLSSNVFLSKWSNTTPRRSSLGSNDKSGLTVSQDASGSIKSLSEVKTEISVASPKEKDRFQYPNNLGISLRNESSPFKKELSSTPVPSIRHSLEIKKLGTTKTEPNVDVNTSIISPRISSEKPEVKQPVDVLQKSRKQLSQNESNIVANKEIAKAEVVESSKAEKLYPDDLNPFGDDDEEEEYPDDLNPFGDDEEEVQNNTVHTSGVKVVLSDDYDESKNPFASDDDDTDATIPQPKTVPPRPPPAQINSSFSQNGSYTSMSPTGSLRGTMKKRLAPKPPKLSDIFPNDSQDSEADVSMNSLKSSPTGSRVSLQTPSPKLRKSKPAPPPPPVPPNRQISQADVIANSKQMKDADNMKLKSTSASAAADKEASKQAKKKKRPAPPVPIPKRKDNKKIPLKEIIREMKEIEEKQRECERQGREIEILIRDRDKDEEASVEEEEYIMQLFELVNQKNALFRRQAELMYIKRSQRLEEQQAEIELQIRQLIENPDKNEEDKVKEEELILELMDIVDQRNCIIDSIEMDRRRELEEDASVQEQIEIKNGIYKFCVCVLCFACGHAYVIIFAPL</sequence>
<feature type="region of interest" description="Disordered" evidence="10">
    <location>
        <begin position="488"/>
        <end position="616"/>
    </location>
</feature>
<dbReference type="PANTHER" id="PTHR23167">
    <property type="entry name" value="CALPONIN HOMOLOGY DOMAIN-CONTAINING PROTEIN DDB_G0272472-RELATED"/>
    <property type="match status" value="1"/>
</dbReference>
<feature type="coiled-coil region" evidence="9">
    <location>
        <begin position="957"/>
        <end position="987"/>
    </location>
</feature>
<feature type="compositionally biased region" description="Polar residues" evidence="10">
    <location>
        <begin position="230"/>
        <end position="255"/>
    </location>
</feature>
<organism evidence="14 15">
    <name type="scientific">Nephila pilipes</name>
    <name type="common">Giant wood spider</name>
    <name type="synonym">Nephila maculata</name>
    <dbReference type="NCBI Taxonomy" id="299642"/>
    <lineage>
        <taxon>Eukaryota</taxon>
        <taxon>Metazoa</taxon>
        <taxon>Ecdysozoa</taxon>
        <taxon>Arthropoda</taxon>
        <taxon>Chelicerata</taxon>
        <taxon>Arachnida</taxon>
        <taxon>Araneae</taxon>
        <taxon>Araneomorphae</taxon>
        <taxon>Entelegynae</taxon>
        <taxon>Araneoidea</taxon>
        <taxon>Nephilidae</taxon>
        <taxon>Nephila</taxon>
    </lineage>
</organism>
<feature type="domain" description="Calponin-homology (CH)" evidence="11">
    <location>
        <begin position="6"/>
        <end position="112"/>
    </location>
</feature>
<evidence type="ECO:0000256" key="7">
    <source>
        <dbReference type="ARBA" id="ARBA00023054"/>
    </source>
</evidence>
<feature type="domain" description="LIM zinc-binding" evidence="12">
    <location>
        <begin position="151"/>
        <end position="213"/>
    </location>
</feature>
<keyword evidence="3 8" id="KW-0479">Metal-binding</keyword>
<feature type="compositionally biased region" description="Pro residues" evidence="10">
    <location>
        <begin position="884"/>
        <end position="893"/>
    </location>
</feature>
<dbReference type="SUPFAM" id="SSF57716">
    <property type="entry name" value="Glucocorticoid receptor-like (DNA-binding domain)"/>
    <property type="match status" value="1"/>
</dbReference>
<dbReference type="SMART" id="SM01203">
    <property type="entry name" value="DUF3585"/>
    <property type="match status" value="1"/>
</dbReference>
<keyword evidence="7 9" id="KW-0175">Coiled coil</keyword>
<feature type="region of interest" description="Disordered" evidence="10">
    <location>
        <begin position="404"/>
        <end position="463"/>
    </location>
</feature>
<dbReference type="InterPro" id="IPR050540">
    <property type="entry name" value="F-actin_Monoox_Mical"/>
</dbReference>
<keyword evidence="2" id="KW-0597">Phosphoprotein</keyword>
<feature type="region of interest" description="Disordered" evidence="10">
    <location>
        <begin position="216"/>
        <end position="255"/>
    </location>
</feature>
<name>A0A8X6UND6_NEPPI</name>
<accession>A0A8X6UND6</accession>
<feature type="compositionally biased region" description="Low complexity" evidence="10">
    <location>
        <begin position="503"/>
        <end position="517"/>
    </location>
</feature>
<evidence type="ECO:0000256" key="8">
    <source>
        <dbReference type="PROSITE-ProRule" id="PRU00125"/>
    </source>
</evidence>
<dbReference type="PROSITE" id="PS50023">
    <property type="entry name" value="LIM_DOMAIN_2"/>
    <property type="match status" value="1"/>
</dbReference>
<evidence type="ECO:0000256" key="10">
    <source>
        <dbReference type="SAM" id="MobiDB-lite"/>
    </source>
</evidence>
<dbReference type="InterPro" id="IPR036872">
    <property type="entry name" value="CH_dom_sf"/>
</dbReference>
<feature type="compositionally biased region" description="Basic and acidic residues" evidence="10">
    <location>
        <begin position="716"/>
        <end position="727"/>
    </location>
</feature>
<dbReference type="InterPro" id="IPR001781">
    <property type="entry name" value="Znf_LIM"/>
</dbReference>
<dbReference type="GO" id="GO:0005768">
    <property type="term" value="C:endosome"/>
    <property type="evidence" value="ECO:0007669"/>
    <property type="project" value="UniProtKB-SubCell"/>
</dbReference>
<dbReference type="PANTHER" id="PTHR23167:SF84">
    <property type="entry name" value="ALPHA ACTININ 3-RELATED"/>
    <property type="match status" value="1"/>
</dbReference>
<feature type="compositionally biased region" description="Polar residues" evidence="10">
    <location>
        <begin position="321"/>
        <end position="330"/>
    </location>
</feature>
<feature type="compositionally biased region" description="Polar residues" evidence="10">
    <location>
        <begin position="565"/>
        <end position="600"/>
    </location>
</feature>
<evidence type="ECO:0000256" key="4">
    <source>
        <dbReference type="ARBA" id="ARBA00022753"/>
    </source>
</evidence>
<dbReference type="Gene3D" id="1.10.418.10">
    <property type="entry name" value="Calponin-like domain"/>
    <property type="match status" value="1"/>
</dbReference>
<comment type="caution">
    <text evidence="14">The sequence shown here is derived from an EMBL/GenBank/DDBJ whole genome shotgun (WGS) entry which is preliminary data.</text>
</comment>
<feature type="compositionally biased region" description="Polar residues" evidence="10">
    <location>
        <begin position="425"/>
        <end position="449"/>
    </location>
</feature>
<evidence type="ECO:0000256" key="3">
    <source>
        <dbReference type="ARBA" id="ARBA00022723"/>
    </source>
</evidence>
<gene>
    <name evidence="14" type="primary">MICALL2</name>
    <name evidence="14" type="ORF">NPIL_301481</name>
</gene>
<dbReference type="SUPFAM" id="SSF47576">
    <property type="entry name" value="Calponin-homology domain, CH-domain"/>
    <property type="match status" value="1"/>
</dbReference>
<evidence type="ECO:0000313" key="15">
    <source>
        <dbReference type="Proteomes" id="UP000887013"/>
    </source>
</evidence>
<dbReference type="AlphaFoldDB" id="A0A8X6UND6"/>
<dbReference type="SMART" id="SM00132">
    <property type="entry name" value="LIM"/>
    <property type="match status" value="1"/>
</dbReference>
<feature type="compositionally biased region" description="Low complexity" evidence="10">
    <location>
        <begin position="331"/>
        <end position="349"/>
    </location>
</feature>
<dbReference type="GO" id="GO:0046872">
    <property type="term" value="F:metal ion binding"/>
    <property type="evidence" value="ECO:0007669"/>
    <property type="project" value="UniProtKB-KW"/>
</dbReference>
<dbReference type="PROSITE" id="PS00478">
    <property type="entry name" value="LIM_DOMAIN_1"/>
    <property type="match status" value="1"/>
</dbReference>
<evidence type="ECO:0000256" key="2">
    <source>
        <dbReference type="ARBA" id="ARBA00022553"/>
    </source>
</evidence>
<evidence type="ECO:0000256" key="6">
    <source>
        <dbReference type="ARBA" id="ARBA00023038"/>
    </source>
</evidence>
<keyword evidence="5 8" id="KW-0862">Zinc</keyword>
<feature type="region of interest" description="Disordered" evidence="10">
    <location>
        <begin position="321"/>
        <end position="357"/>
    </location>
</feature>
<dbReference type="PROSITE" id="PS50021">
    <property type="entry name" value="CH"/>
    <property type="match status" value="1"/>
</dbReference>
<dbReference type="InterPro" id="IPR001715">
    <property type="entry name" value="CH_dom"/>
</dbReference>
<proteinExistence type="predicted"/>
<feature type="region of interest" description="Disordered" evidence="10">
    <location>
        <begin position="678"/>
        <end position="701"/>
    </location>
</feature>
<dbReference type="EMBL" id="BMAW01084957">
    <property type="protein sequence ID" value="GFU40804.1"/>
    <property type="molecule type" value="Genomic_DNA"/>
</dbReference>
<keyword evidence="4" id="KW-0967">Endosome</keyword>
<dbReference type="Gene3D" id="2.10.110.10">
    <property type="entry name" value="Cysteine Rich Protein"/>
    <property type="match status" value="1"/>
</dbReference>
<evidence type="ECO:0000259" key="13">
    <source>
        <dbReference type="PROSITE" id="PS51848"/>
    </source>
</evidence>